<protein>
    <submittedName>
        <fullName evidence="1">Uncharacterized protein</fullName>
    </submittedName>
</protein>
<evidence type="ECO:0000313" key="2">
    <source>
        <dbReference type="Proteomes" id="UP000185003"/>
    </source>
</evidence>
<dbReference type="RefSeq" id="WP_143197310.1">
    <property type="nucleotide sequence ID" value="NZ_CP154260.1"/>
</dbReference>
<reference evidence="1 2" key="1">
    <citation type="submission" date="2016-11" db="EMBL/GenBank/DDBJ databases">
        <authorList>
            <person name="Jaros S."/>
            <person name="Januszkiewicz K."/>
            <person name="Wedrychowicz H."/>
        </authorList>
    </citation>
    <scope>NUCLEOTIDE SEQUENCE [LARGE SCALE GENOMIC DNA]</scope>
    <source>
        <strain evidence="1 2">DSM 24787</strain>
    </source>
</reference>
<accession>A0A1N6D9P6</accession>
<dbReference type="OrthoDB" id="674536at2"/>
<evidence type="ECO:0000313" key="1">
    <source>
        <dbReference type="EMBL" id="SIN67413.1"/>
    </source>
</evidence>
<dbReference type="EMBL" id="FSRA01000001">
    <property type="protein sequence ID" value="SIN67413.1"/>
    <property type="molecule type" value="Genomic_DNA"/>
</dbReference>
<dbReference type="AlphaFoldDB" id="A0A1N6D9P6"/>
<gene>
    <name evidence="1" type="ORF">SAMN04488055_0497</name>
</gene>
<keyword evidence="2" id="KW-1185">Reference proteome</keyword>
<proteinExistence type="predicted"/>
<dbReference type="Proteomes" id="UP000185003">
    <property type="component" value="Unassembled WGS sequence"/>
</dbReference>
<name>A0A1N6D9P6_9BACT</name>
<organism evidence="1 2">
    <name type="scientific">Chitinophaga niabensis</name>
    <dbReference type="NCBI Taxonomy" id="536979"/>
    <lineage>
        <taxon>Bacteria</taxon>
        <taxon>Pseudomonadati</taxon>
        <taxon>Bacteroidota</taxon>
        <taxon>Chitinophagia</taxon>
        <taxon>Chitinophagales</taxon>
        <taxon>Chitinophagaceae</taxon>
        <taxon>Chitinophaga</taxon>
    </lineage>
</organism>
<sequence length="113" mass="12802">MASQQSQASPAEQQELISRMCKCYDGILNNLQDFDAFSASQIICNVINEHIKRLTTVIRHHNDLAESAEKSMEALADGLRRLRMQAQQVVDNNHNTVIRLSSEERDPVYSEEG</sequence>